<evidence type="ECO:0000256" key="9">
    <source>
        <dbReference type="ARBA" id="ARBA00023014"/>
    </source>
</evidence>
<reference evidence="12 13" key="1">
    <citation type="submission" date="2019-09" db="EMBL/GenBank/DDBJ databases">
        <title>Draft genome sequencing and comparative genomics of hatchery-associated Vibrios.</title>
        <authorList>
            <person name="Kehlet-Delgado H."/>
            <person name="Mueller R.S."/>
        </authorList>
    </citation>
    <scope>NUCLEOTIDE SEQUENCE [LARGE SCALE GENOMIC DNA]</scope>
    <source>
        <strain evidence="12 13">99-46-Y</strain>
    </source>
</reference>
<evidence type="ECO:0000256" key="7">
    <source>
        <dbReference type="ARBA" id="ARBA00022898"/>
    </source>
</evidence>
<dbReference type="PANTHER" id="PTHR11601:SF34">
    <property type="entry name" value="CYSTEINE DESULFURASE"/>
    <property type="match status" value="1"/>
</dbReference>
<keyword evidence="5" id="KW-0001">2Fe-2S</keyword>
<dbReference type="FunFam" id="3.40.640.10:FF:000003">
    <property type="entry name" value="Cysteine desulfurase IscS"/>
    <property type="match status" value="1"/>
</dbReference>
<dbReference type="Gene3D" id="3.90.1150.10">
    <property type="entry name" value="Aspartate Aminotransferase, domain 1"/>
    <property type="match status" value="1"/>
</dbReference>
<dbReference type="InterPro" id="IPR015424">
    <property type="entry name" value="PyrdxlP-dep_Trfase"/>
</dbReference>
<protein>
    <recommendedName>
        <fullName evidence="3">cysteine desulfurase</fullName>
        <ecNumber evidence="3">2.8.1.7</ecNumber>
    </recommendedName>
</protein>
<dbReference type="PANTHER" id="PTHR11601">
    <property type="entry name" value="CYSTEINE DESULFURYLASE FAMILY MEMBER"/>
    <property type="match status" value="1"/>
</dbReference>
<dbReference type="InterPro" id="IPR015422">
    <property type="entry name" value="PyrdxlP-dep_Trfase_small"/>
</dbReference>
<dbReference type="PIRSF" id="PIRSF005572">
    <property type="entry name" value="NifS"/>
    <property type="match status" value="1"/>
</dbReference>
<keyword evidence="6" id="KW-0479">Metal-binding</keyword>
<dbReference type="Gene3D" id="3.40.640.10">
    <property type="entry name" value="Type I PLP-dependent aspartate aminotransferase-like (Major domain)"/>
    <property type="match status" value="1"/>
</dbReference>
<dbReference type="SUPFAM" id="SSF53383">
    <property type="entry name" value="PLP-dependent transferases"/>
    <property type="match status" value="1"/>
</dbReference>
<dbReference type="InterPro" id="IPR015421">
    <property type="entry name" value="PyrdxlP-dep_Trfase_major"/>
</dbReference>
<gene>
    <name evidence="12" type="ORF">F0225_14615</name>
</gene>
<dbReference type="AlphaFoldDB" id="A0A7Y4A1T9"/>
<dbReference type="GO" id="GO:0046872">
    <property type="term" value="F:metal ion binding"/>
    <property type="evidence" value="ECO:0007669"/>
    <property type="project" value="UniProtKB-KW"/>
</dbReference>
<evidence type="ECO:0000256" key="1">
    <source>
        <dbReference type="ARBA" id="ARBA00001933"/>
    </source>
</evidence>
<evidence type="ECO:0000256" key="2">
    <source>
        <dbReference type="ARBA" id="ARBA00006490"/>
    </source>
</evidence>
<dbReference type="EMBL" id="VTXC01000044">
    <property type="protein sequence ID" value="NOH72564.1"/>
    <property type="molecule type" value="Genomic_DNA"/>
</dbReference>
<organism evidence="12 13">
    <name type="scientific">Vibrio pectenicida</name>
    <dbReference type="NCBI Taxonomy" id="62763"/>
    <lineage>
        <taxon>Bacteria</taxon>
        <taxon>Pseudomonadati</taxon>
        <taxon>Pseudomonadota</taxon>
        <taxon>Gammaproteobacteria</taxon>
        <taxon>Vibrionales</taxon>
        <taxon>Vibrionaceae</taxon>
        <taxon>Vibrio</taxon>
    </lineage>
</organism>
<comment type="catalytic activity">
    <reaction evidence="10">
        <text>(sulfur carrier)-H + L-cysteine = (sulfur carrier)-SH + L-alanine</text>
        <dbReference type="Rhea" id="RHEA:43892"/>
        <dbReference type="Rhea" id="RHEA-COMP:14737"/>
        <dbReference type="Rhea" id="RHEA-COMP:14739"/>
        <dbReference type="ChEBI" id="CHEBI:29917"/>
        <dbReference type="ChEBI" id="CHEBI:35235"/>
        <dbReference type="ChEBI" id="CHEBI:57972"/>
        <dbReference type="ChEBI" id="CHEBI:64428"/>
        <dbReference type="EC" id="2.8.1.7"/>
    </reaction>
</comment>
<dbReference type="Proteomes" id="UP000565719">
    <property type="component" value="Unassembled WGS sequence"/>
</dbReference>
<dbReference type="Pfam" id="PF00266">
    <property type="entry name" value="Aminotran_5"/>
    <property type="match status" value="1"/>
</dbReference>
<feature type="domain" description="Aminotransferase class V" evidence="11">
    <location>
        <begin position="8"/>
        <end position="368"/>
    </location>
</feature>
<evidence type="ECO:0000259" key="11">
    <source>
        <dbReference type="Pfam" id="PF00266"/>
    </source>
</evidence>
<keyword evidence="4" id="KW-0808">Transferase</keyword>
<keyword evidence="8" id="KW-0408">Iron</keyword>
<proteinExistence type="inferred from homology"/>
<accession>A0A7Y4A1T9</accession>
<name>A0A7Y4A1T9_9VIBR</name>
<evidence type="ECO:0000313" key="12">
    <source>
        <dbReference type="EMBL" id="NOH72564.1"/>
    </source>
</evidence>
<evidence type="ECO:0000256" key="8">
    <source>
        <dbReference type="ARBA" id="ARBA00023004"/>
    </source>
</evidence>
<sequence>MVKLKNHIYMDNNATTQLDPDVLEHMMPYLTNIYGNAASNRHSFGWEAKDAVEKSRAKIAKSINAVKPEHIIFTSGATESINLAILGLIEHMQGGHIITSKIEHKAVLDTCALLESKGIEVTYLTPRSDGIISIDDLKKAIKTNTRLVTIMAANNEIGTIQWIKEIGDLCIDKEILFHTDATQALGKIEFDVQQMNISLASFSSHKIYGPKGVGALYINSQNPHITLSPIAIGGGHEQGLRAGTLNVPGIVGFGRAVEISLNHFLDESKRIRHLRDVMRSHILNKIPNSRFNGNQDRCLPGLLNISFEDIDADSLLLELTDIALSSGSACNTAKREPSHVLKALGLDNAEAQSSVRFGLGRFNTEEEVLYTCKKLEIAVKRLRAMIPKLCPAI</sequence>
<comment type="similarity">
    <text evidence="2">Belongs to the class-V pyridoxal-phosphate-dependent aminotransferase family. NifS/IscS subfamily.</text>
</comment>
<comment type="cofactor">
    <cofactor evidence="1">
        <name>pyridoxal 5'-phosphate</name>
        <dbReference type="ChEBI" id="CHEBI:597326"/>
    </cofactor>
</comment>
<dbReference type="EC" id="2.8.1.7" evidence="3"/>
<dbReference type="GO" id="GO:0031071">
    <property type="term" value="F:cysteine desulfurase activity"/>
    <property type="evidence" value="ECO:0007669"/>
    <property type="project" value="UniProtKB-EC"/>
</dbReference>
<dbReference type="GO" id="GO:0051537">
    <property type="term" value="F:2 iron, 2 sulfur cluster binding"/>
    <property type="evidence" value="ECO:0007669"/>
    <property type="project" value="UniProtKB-KW"/>
</dbReference>
<keyword evidence="9" id="KW-0411">Iron-sulfur</keyword>
<dbReference type="RefSeq" id="WP_171361681.1">
    <property type="nucleotide sequence ID" value="NZ_VTXC01000044.1"/>
</dbReference>
<evidence type="ECO:0000313" key="13">
    <source>
        <dbReference type="Proteomes" id="UP000565719"/>
    </source>
</evidence>
<dbReference type="InterPro" id="IPR016454">
    <property type="entry name" value="Cysteine_dSase"/>
</dbReference>
<evidence type="ECO:0000256" key="6">
    <source>
        <dbReference type="ARBA" id="ARBA00022723"/>
    </source>
</evidence>
<comment type="caution">
    <text evidence="12">The sequence shown here is derived from an EMBL/GenBank/DDBJ whole genome shotgun (WGS) entry which is preliminary data.</text>
</comment>
<evidence type="ECO:0000256" key="5">
    <source>
        <dbReference type="ARBA" id="ARBA00022714"/>
    </source>
</evidence>
<keyword evidence="7" id="KW-0663">Pyridoxal phosphate</keyword>
<evidence type="ECO:0000256" key="10">
    <source>
        <dbReference type="ARBA" id="ARBA00050776"/>
    </source>
</evidence>
<dbReference type="InterPro" id="IPR000192">
    <property type="entry name" value="Aminotrans_V_dom"/>
</dbReference>
<evidence type="ECO:0000256" key="4">
    <source>
        <dbReference type="ARBA" id="ARBA00022679"/>
    </source>
</evidence>
<evidence type="ECO:0000256" key="3">
    <source>
        <dbReference type="ARBA" id="ARBA00012239"/>
    </source>
</evidence>